<evidence type="ECO:0000313" key="2">
    <source>
        <dbReference type="Proteomes" id="UP000001449"/>
    </source>
</evidence>
<reference evidence="1 2" key="1">
    <citation type="journal article" date="2004" name="Science">
        <title>The genome of the diatom Thalassiosira pseudonana: ecology, evolution, and metabolism.</title>
        <authorList>
            <person name="Armbrust E.V."/>
            <person name="Berges J.A."/>
            <person name="Bowler C."/>
            <person name="Green B.R."/>
            <person name="Martinez D."/>
            <person name="Putnam N.H."/>
            <person name="Zhou S."/>
            <person name="Allen A.E."/>
            <person name="Apt K.E."/>
            <person name="Bechner M."/>
            <person name="Brzezinski M.A."/>
            <person name="Chaal B.K."/>
            <person name="Chiovitti A."/>
            <person name="Davis A.K."/>
            <person name="Demarest M.S."/>
            <person name="Detter J.C."/>
            <person name="Glavina T."/>
            <person name="Goodstein D."/>
            <person name="Hadi M.Z."/>
            <person name="Hellsten U."/>
            <person name="Hildebrand M."/>
            <person name="Jenkins B.D."/>
            <person name="Jurka J."/>
            <person name="Kapitonov V.V."/>
            <person name="Kroger N."/>
            <person name="Lau W.W."/>
            <person name="Lane T.W."/>
            <person name="Larimer F.W."/>
            <person name="Lippmeier J.C."/>
            <person name="Lucas S."/>
            <person name="Medina M."/>
            <person name="Montsant A."/>
            <person name="Obornik M."/>
            <person name="Parker M.S."/>
            <person name="Palenik B."/>
            <person name="Pazour G.J."/>
            <person name="Richardson P.M."/>
            <person name="Rynearson T.A."/>
            <person name="Saito M.A."/>
            <person name="Schwartz D.C."/>
            <person name="Thamatrakoln K."/>
            <person name="Valentin K."/>
            <person name="Vardi A."/>
            <person name="Wilkerson F.P."/>
            <person name="Rokhsar D.S."/>
        </authorList>
    </citation>
    <scope>NUCLEOTIDE SEQUENCE [LARGE SCALE GENOMIC DNA]</scope>
    <source>
        <strain evidence="1 2">CCMP1335</strain>
    </source>
</reference>
<proteinExistence type="predicted"/>
<accession>B8CCH6</accession>
<dbReference type="AlphaFoldDB" id="B8CCH6"/>
<sequence>MLEKKKSRESQHQWLLLAVFGFGVFLVAMGASDAGQANPFSLIRGSRDIELATVEDRNSTIEIGHILPTMQESPLSSTNSETEAKPTDVAVVRDEEATTATVKSTTIPIQPQEPVTCQSVAGTNPRIPGVSIRGHSLSKSFTYYSDNWGNVLSPYWAARIYAELGGYEYTGRPIGPADGWMYHLPTSADAKSVRAGVLDKFCRCTMSYEFYHACNYGWGETYPTIRNDTRSALDKFMNNESEEKTNQVMKVFDSNDWLIYDRCNIFGHGEHGFGSIETYDAIPATGSFTVYSLANYARGEDNGLCPELHVLRDEYIKARNPNVRIVTLPTSDMWIDFARLVYAPNVLIPSSGSSWVLWSTIANEGNVYTVPHLGWDAKNMMDVSVYPPNFNVLSNSVLYPPDSYEKTRECVGFEHFDRTNSSHRQKLIDCFKSGLKS</sequence>
<dbReference type="KEGG" id="tps:THAPSDRAFT_9860"/>
<dbReference type="RefSeq" id="XP_002293946.1">
    <property type="nucleotide sequence ID" value="XM_002293910.1"/>
</dbReference>
<organism evidence="1 2">
    <name type="scientific">Thalassiosira pseudonana</name>
    <name type="common">Marine diatom</name>
    <name type="synonym">Cyclotella nana</name>
    <dbReference type="NCBI Taxonomy" id="35128"/>
    <lineage>
        <taxon>Eukaryota</taxon>
        <taxon>Sar</taxon>
        <taxon>Stramenopiles</taxon>
        <taxon>Ochrophyta</taxon>
        <taxon>Bacillariophyta</taxon>
        <taxon>Coscinodiscophyceae</taxon>
        <taxon>Thalassiosirophycidae</taxon>
        <taxon>Thalassiosirales</taxon>
        <taxon>Thalassiosiraceae</taxon>
        <taxon>Thalassiosira</taxon>
    </lineage>
</organism>
<dbReference type="PaxDb" id="35128-Thaps9860"/>
<dbReference type="EMBL" id="CM000649">
    <property type="protein sequence ID" value="EED88955.1"/>
    <property type="molecule type" value="Genomic_DNA"/>
</dbReference>
<dbReference type="HOGENOM" id="CLU_627780_0_0_1"/>
<name>B8CCH6_THAPS</name>
<gene>
    <name evidence="1" type="ORF">THAPSDRAFT_9860</name>
</gene>
<protein>
    <submittedName>
        <fullName evidence="1">Uncharacterized protein</fullName>
    </submittedName>
</protein>
<dbReference type="GeneID" id="7452691"/>
<evidence type="ECO:0000313" key="1">
    <source>
        <dbReference type="EMBL" id="EED88955.1"/>
    </source>
</evidence>
<dbReference type="InParanoid" id="B8CCH6"/>
<dbReference type="Proteomes" id="UP000001449">
    <property type="component" value="Chromosome 14"/>
</dbReference>
<reference evidence="1 2" key="2">
    <citation type="journal article" date="2008" name="Nature">
        <title>The Phaeodactylum genome reveals the evolutionary history of diatom genomes.</title>
        <authorList>
            <person name="Bowler C."/>
            <person name="Allen A.E."/>
            <person name="Badger J.H."/>
            <person name="Grimwood J."/>
            <person name="Jabbari K."/>
            <person name="Kuo A."/>
            <person name="Maheswari U."/>
            <person name="Martens C."/>
            <person name="Maumus F."/>
            <person name="Otillar R.P."/>
            <person name="Rayko E."/>
            <person name="Salamov A."/>
            <person name="Vandepoele K."/>
            <person name="Beszteri B."/>
            <person name="Gruber A."/>
            <person name="Heijde M."/>
            <person name="Katinka M."/>
            <person name="Mock T."/>
            <person name="Valentin K."/>
            <person name="Verret F."/>
            <person name="Berges J.A."/>
            <person name="Brownlee C."/>
            <person name="Cadoret J.P."/>
            <person name="Chiovitti A."/>
            <person name="Choi C.J."/>
            <person name="Coesel S."/>
            <person name="De Martino A."/>
            <person name="Detter J.C."/>
            <person name="Durkin C."/>
            <person name="Falciatore A."/>
            <person name="Fournet J."/>
            <person name="Haruta M."/>
            <person name="Huysman M.J."/>
            <person name="Jenkins B.D."/>
            <person name="Jiroutova K."/>
            <person name="Jorgensen R.E."/>
            <person name="Joubert Y."/>
            <person name="Kaplan A."/>
            <person name="Kroger N."/>
            <person name="Kroth P.G."/>
            <person name="La Roche J."/>
            <person name="Lindquist E."/>
            <person name="Lommer M."/>
            <person name="Martin-Jezequel V."/>
            <person name="Lopez P.J."/>
            <person name="Lucas S."/>
            <person name="Mangogna M."/>
            <person name="McGinnis K."/>
            <person name="Medlin L.K."/>
            <person name="Montsant A."/>
            <person name="Oudot-Le Secq M.P."/>
            <person name="Napoli C."/>
            <person name="Obornik M."/>
            <person name="Parker M.S."/>
            <person name="Petit J.L."/>
            <person name="Porcel B.M."/>
            <person name="Poulsen N."/>
            <person name="Robison M."/>
            <person name="Rychlewski L."/>
            <person name="Rynearson T.A."/>
            <person name="Schmutz J."/>
            <person name="Shapiro H."/>
            <person name="Siaut M."/>
            <person name="Stanley M."/>
            <person name="Sussman M.R."/>
            <person name="Taylor A.R."/>
            <person name="Vardi A."/>
            <person name="von Dassow P."/>
            <person name="Vyverman W."/>
            <person name="Willis A."/>
            <person name="Wyrwicz L.S."/>
            <person name="Rokhsar D.S."/>
            <person name="Weissenbach J."/>
            <person name="Armbrust E.V."/>
            <person name="Green B.R."/>
            <person name="Van de Peer Y."/>
            <person name="Grigoriev I.V."/>
        </authorList>
    </citation>
    <scope>NUCLEOTIDE SEQUENCE [LARGE SCALE GENOMIC DNA]</scope>
    <source>
        <strain evidence="1 2">CCMP1335</strain>
    </source>
</reference>
<keyword evidence="2" id="KW-1185">Reference proteome</keyword>
<dbReference type="eggNOG" id="ENOG502SZ7N">
    <property type="taxonomic scope" value="Eukaryota"/>
</dbReference>